<proteinExistence type="inferred from homology"/>
<evidence type="ECO:0000313" key="7">
    <source>
        <dbReference type="Proteomes" id="UP000825935"/>
    </source>
</evidence>
<evidence type="ECO:0000256" key="1">
    <source>
        <dbReference type="ARBA" id="ARBA00004613"/>
    </source>
</evidence>
<dbReference type="PANTHER" id="PTHR33109:SF4">
    <property type="entry name" value="EPIDERMAL PATTERNING FACTOR-LIKE PROTEIN 6"/>
    <property type="match status" value="1"/>
</dbReference>
<dbReference type="OrthoDB" id="1937916at2759"/>
<evidence type="ECO:0000256" key="5">
    <source>
        <dbReference type="ARBA" id="ARBA00023157"/>
    </source>
</evidence>
<dbReference type="EMBL" id="CM035406">
    <property type="protein sequence ID" value="KAH7445391.1"/>
    <property type="molecule type" value="Genomic_DNA"/>
</dbReference>
<keyword evidence="5" id="KW-1015">Disulfide bond</keyword>
<reference evidence="6" key="1">
    <citation type="submission" date="2021-08" db="EMBL/GenBank/DDBJ databases">
        <title>WGS assembly of Ceratopteris richardii.</title>
        <authorList>
            <person name="Marchant D.B."/>
            <person name="Chen G."/>
            <person name="Jenkins J."/>
            <person name="Shu S."/>
            <person name="Leebens-Mack J."/>
            <person name="Grimwood J."/>
            <person name="Schmutz J."/>
            <person name="Soltis P."/>
            <person name="Soltis D."/>
            <person name="Chen Z.-H."/>
        </authorList>
    </citation>
    <scope>NUCLEOTIDE SEQUENCE</scope>
    <source>
        <strain evidence="6">Whitten #5841</strain>
        <tissue evidence="6">Leaf</tissue>
    </source>
</reference>
<comment type="caution">
    <text evidence="6">The sequence shown here is derived from an EMBL/GenBank/DDBJ whole genome shotgun (WGS) entry which is preliminary data.</text>
</comment>
<dbReference type="Pfam" id="PF17181">
    <property type="entry name" value="EPF"/>
    <property type="match status" value="1"/>
</dbReference>
<sequence length="152" mass="16474">MEKPSKNIGNTDVQRKLEAAFADVQIRGGSLTLSLSILFAIKRGQAVSSQGSDREIKKRSLRSSCGSFTIPRGHPYTAHTAQQCGRTTDVRKASSMKKGLVGSIPPVCHEPCQTCNPCVRVAVSIQTSGSVLPNEYYPEAWRCQCGSSQFDP</sequence>
<keyword evidence="4" id="KW-0732">Signal</keyword>
<dbReference type="GO" id="GO:0010052">
    <property type="term" value="P:guard cell differentiation"/>
    <property type="evidence" value="ECO:0007669"/>
    <property type="project" value="TreeGrafter"/>
</dbReference>
<evidence type="ECO:0000256" key="4">
    <source>
        <dbReference type="ARBA" id="ARBA00022729"/>
    </source>
</evidence>
<keyword evidence="7" id="KW-1185">Reference proteome</keyword>
<accession>A0A8T2VA70</accession>
<dbReference type="Proteomes" id="UP000825935">
    <property type="component" value="Chromosome 1"/>
</dbReference>
<protein>
    <recommendedName>
        <fullName evidence="8">Epidermal patterning factor-like protein</fullName>
    </recommendedName>
</protein>
<dbReference type="OMA" id="KPSKNIG"/>
<comment type="subcellular location">
    <subcellularLocation>
        <location evidence="1">Secreted</location>
    </subcellularLocation>
</comment>
<comment type="similarity">
    <text evidence="2">Belongs to the plant cysteine rich small secretory peptide family. Epidermal patterning factor subfamily.</text>
</comment>
<organism evidence="6 7">
    <name type="scientific">Ceratopteris richardii</name>
    <name type="common">Triangle waterfern</name>
    <dbReference type="NCBI Taxonomy" id="49495"/>
    <lineage>
        <taxon>Eukaryota</taxon>
        <taxon>Viridiplantae</taxon>
        <taxon>Streptophyta</taxon>
        <taxon>Embryophyta</taxon>
        <taxon>Tracheophyta</taxon>
        <taxon>Polypodiopsida</taxon>
        <taxon>Polypodiidae</taxon>
        <taxon>Polypodiales</taxon>
        <taxon>Pteridineae</taxon>
        <taxon>Pteridaceae</taxon>
        <taxon>Parkerioideae</taxon>
        <taxon>Ceratopteris</taxon>
    </lineage>
</organism>
<dbReference type="AlphaFoldDB" id="A0A8T2VA70"/>
<dbReference type="PANTHER" id="PTHR33109">
    <property type="entry name" value="EPIDERMAL PATTERNING FACTOR-LIKE PROTEIN 4"/>
    <property type="match status" value="1"/>
</dbReference>
<gene>
    <name evidence="6" type="ORF">KP509_01G006500</name>
</gene>
<dbReference type="InterPro" id="IPR039455">
    <property type="entry name" value="EPFL"/>
</dbReference>
<name>A0A8T2VA70_CERRI</name>
<evidence type="ECO:0000256" key="2">
    <source>
        <dbReference type="ARBA" id="ARBA00008127"/>
    </source>
</evidence>
<dbReference type="GO" id="GO:0005576">
    <property type="term" value="C:extracellular region"/>
    <property type="evidence" value="ECO:0007669"/>
    <property type="project" value="UniProtKB-SubCell"/>
</dbReference>
<evidence type="ECO:0000313" key="6">
    <source>
        <dbReference type="EMBL" id="KAH7445391.1"/>
    </source>
</evidence>
<evidence type="ECO:0000256" key="3">
    <source>
        <dbReference type="ARBA" id="ARBA00022525"/>
    </source>
</evidence>
<evidence type="ECO:0008006" key="8">
    <source>
        <dbReference type="Google" id="ProtNLM"/>
    </source>
</evidence>
<keyword evidence="3" id="KW-0964">Secreted</keyword>